<evidence type="ECO:0000313" key="4">
    <source>
        <dbReference type="Proteomes" id="UP001595937"/>
    </source>
</evidence>
<evidence type="ECO:0000313" key="3">
    <source>
        <dbReference type="EMBL" id="MFC5298160.1"/>
    </source>
</evidence>
<proteinExistence type="predicted"/>
<reference evidence="4" key="1">
    <citation type="journal article" date="2019" name="Int. J. Syst. Evol. Microbiol.">
        <title>The Global Catalogue of Microorganisms (GCM) 10K type strain sequencing project: providing services to taxonomists for standard genome sequencing and annotation.</title>
        <authorList>
            <consortium name="The Broad Institute Genomics Platform"/>
            <consortium name="The Broad Institute Genome Sequencing Center for Infectious Disease"/>
            <person name="Wu L."/>
            <person name="Ma J."/>
        </authorList>
    </citation>
    <scope>NUCLEOTIDE SEQUENCE [LARGE SCALE GENOMIC DNA]</scope>
    <source>
        <strain evidence="4">CGMCC 1.16455</strain>
    </source>
</reference>
<sequence length="242" mass="25343">MTPRAPAAPAGPSVLPTDPRGPGVLELTAPQDVDDLSRFERGIGRRDPLEARGLVRFLTKPAAFLGANWAALLGILTVIGIVPALAGATRTTSDLEQYEDAAFTTTLGHVRRTLRRDAPMSILLLLVLGGIGANALVLPSMAPSTRVFAVGLMLPVVWVMVALLSAYVVAAARDQLADRPTVVLRALALVARRPLSALLTPALVVVLSPVWLLAPLTIACGFSVPPWVVGRVWGDSSAGSSV</sequence>
<evidence type="ECO:0008006" key="5">
    <source>
        <dbReference type="Google" id="ProtNLM"/>
    </source>
</evidence>
<comment type="caution">
    <text evidence="3">The sequence shown here is derived from an EMBL/GenBank/DDBJ whole genome shotgun (WGS) entry which is preliminary data.</text>
</comment>
<evidence type="ECO:0000256" key="2">
    <source>
        <dbReference type="SAM" id="Phobius"/>
    </source>
</evidence>
<gene>
    <name evidence="3" type="ORF">ACFPK8_11615</name>
</gene>
<dbReference type="EMBL" id="JBHSLN010000024">
    <property type="protein sequence ID" value="MFC5298160.1"/>
    <property type="molecule type" value="Genomic_DNA"/>
</dbReference>
<dbReference type="Proteomes" id="UP001595937">
    <property type="component" value="Unassembled WGS sequence"/>
</dbReference>
<dbReference type="RefSeq" id="WP_343924754.1">
    <property type="nucleotide sequence ID" value="NZ_BAAAIR010000043.1"/>
</dbReference>
<organism evidence="3 4">
    <name type="scientific">Brachybacterium tyrofermentans</name>
    <dbReference type="NCBI Taxonomy" id="47848"/>
    <lineage>
        <taxon>Bacteria</taxon>
        <taxon>Bacillati</taxon>
        <taxon>Actinomycetota</taxon>
        <taxon>Actinomycetes</taxon>
        <taxon>Micrococcales</taxon>
        <taxon>Dermabacteraceae</taxon>
        <taxon>Brachybacterium</taxon>
    </lineage>
</organism>
<dbReference type="GeneID" id="303297913"/>
<keyword evidence="4" id="KW-1185">Reference proteome</keyword>
<feature type="region of interest" description="Disordered" evidence="1">
    <location>
        <begin position="1"/>
        <end position="23"/>
    </location>
</feature>
<feature type="transmembrane region" description="Helical" evidence="2">
    <location>
        <begin position="148"/>
        <end position="170"/>
    </location>
</feature>
<feature type="transmembrane region" description="Helical" evidence="2">
    <location>
        <begin position="121"/>
        <end position="142"/>
    </location>
</feature>
<protein>
    <recommendedName>
        <fullName evidence="5">DUF624 domain-containing protein</fullName>
    </recommendedName>
</protein>
<name>A0ABW0FJT9_9MICO</name>
<evidence type="ECO:0000256" key="1">
    <source>
        <dbReference type="SAM" id="MobiDB-lite"/>
    </source>
</evidence>
<keyword evidence="2" id="KW-0472">Membrane</keyword>
<accession>A0ABW0FJT9</accession>
<feature type="transmembrane region" description="Helical" evidence="2">
    <location>
        <begin position="202"/>
        <end position="224"/>
    </location>
</feature>
<keyword evidence="2" id="KW-1133">Transmembrane helix</keyword>
<feature type="transmembrane region" description="Helical" evidence="2">
    <location>
        <begin position="62"/>
        <end position="86"/>
    </location>
</feature>
<keyword evidence="2" id="KW-0812">Transmembrane</keyword>